<dbReference type="AlphaFoldDB" id="A0A4Y2WLV8"/>
<comment type="caution">
    <text evidence="1">The sequence shown here is derived from an EMBL/GenBank/DDBJ whole genome shotgun (WGS) entry which is preliminary data.</text>
</comment>
<protein>
    <submittedName>
        <fullName evidence="1">Uncharacterized protein</fullName>
    </submittedName>
</protein>
<organism evidence="1 2">
    <name type="scientific">Araneus ventricosus</name>
    <name type="common">Orbweaver spider</name>
    <name type="synonym">Epeira ventricosa</name>
    <dbReference type="NCBI Taxonomy" id="182803"/>
    <lineage>
        <taxon>Eukaryota</taxon>
        <taxon>Metazoa</taxon>
        <taxon>Ecdysozoa</taxon>
        <taxon>Arthropoda</taxon>
        <taxon>Chelicerata</taxon>
        <taxon>Arachnida</taxon>
        <taxon>Araneae</taxon>
        <taxon>Araneomorphae</taxon>
        <taxon>Entelegynae</taxon>
        <taxon>Araneoidea</taxon>
        <taxon>Araneidae</taxon>
        <taxon>Araneus</taxon>
    </lineage>
</organism>
<keyword evidence="2" id="KW-1185">Reference proteome</keyword>
<accession>A0A4Y2WLV8</accession>
<reference evidence="1 2" key="1">
    <citation type="journal article" date="2019" name="Sci. Rep.">
        <title>Orb-weaving spider Araneus ventricosus genome elucidates the spidroin gene catalogue.</title>
        <authorList>
            <person name="Kono N."/>
            <person name="Nakamura H."/>
            <person name="Ohtoshi R."/>
            <person name="Moran D.A.P."/>
            <person name="Shinohara A."/>
            <person name="Yoshida Y."/>
            <person name="Fujiwara M."/>
            <person name="Mori M."/>
            <person name="Tomita M."/>
            <person name="Arakawa K."/>
        </authorList>
    </citation>
    <scope>NUCLEOTIDE SEQUENCE [LARGE SCALE GENOMIC DNA]</scope>
</reference>
<proteinExistence type="predicted"/>
<name>A0A4Y2WLV8_ARAVE</name>
<feature type="non-terminal residue" evidence="1">
    <location>
        <position position="1"/>
    </location>
</feature>
<sequence>VPPTYSQADFDIPFHRAAASSSFNLIHQIRRVSMANEPVISNGEERLEKLAENIEHRLDSWLHSAAASLQVSHFTLFCAETLIKIRYLGYLTGFLELEINRM</sequence>
<evidence type="ECO:0000313" key="2">
    <source>
        <dbReference type="Proteomes" id="UP000499080"/>
    </source>
</evidence>
<gene>
    <name evidence="1" type="ORF">AVEN_88021_1</name>
</gene>
<evidence type="ECO:0000313" key="1">
    <source>
        <dbReference type="EMBL" id="GBO38493.1"/>
    </source>
</evidence>
<dbReference type="Proteomes" id="UP000499080">
    <property type="component" value="Unassembled WGS sequence"/>
</dbReference>
<dbReference type="EMBL" id="BGPR01063243">
    <property type="protein sequence ID" value="GBO38493.1"/>
    <property type="molecule type" value="Genomic_DNA"/>
</dbReference>